<evidence type="ECO:0000313" key="5">
    <source>
        <dbReference type="Proteomes" id="UP000308901"/>
    </source>
</evidence>
<dbReference type="Pfam" id="PF00990">
    <property type="entry name" value="GGDEF"/>
    <property type="match status" value="1"/>
</dbReference>
<gene>
    <name evidence="4" type="ORF">FDK22_14050</name>
</gene>
<dbReference type="PROSITE" id="PS50113">
    <property type="entry name" value="PAC"/>
    <property type="match status" value="1"/>
</dbReference>
<dbReference type="RefSeq" id="WP_138153621.1">
    <property type="nucleotide sequence ID" value="NZ_CBDDKQ010000004.1"/>
</dbReference>
<dbReference type="InterPro" id="IPR035965">
    <property type="entry name" value="PAS-like_dom_sf"/>
</dbReference>
<feature type="domain" description="PAS" evidence="1">
    <location>
        <begin position="141"/>
        <end position="196"/>
    </location>
</feature>
<dbReference type="CDD" id="cd01949">
    <property type="entry name" value="GGDEF"/>
    <property type="match status" value="1"/>
</dbReference>
<dbReference type="EMBL" id="VANU01000007">
    <property type="protein sequence ID" value="TLP35775.1"/>
    <property type="molecule type" value="Genomic_DNA"/>
</dbReference>
<evidence type="ECO:0000259" key="1">
    <source>
        <dbReference type="PROSITE" id="PS50112"/>
    </source>
</evidence>
<feature type="domain" description="GGDEF" evidence="3">
    <location>
        <begin position="279"/>
        <end position="407"/>
    </location>
</feature>
<evidence type="ECO:0000313" key="4">
    <source>
        <dbReference type="EMBL" id="TLP35775.1"/>
    </source>
</evidence>
<protein>
    <submittedName>
        <fullName evidence="4">Diguanylate cyclase</fullName>
    </submittedName>
</protein>
<dbReference type="Proteomes" id="UP000308901">
    <property type="component" value="Unassembled WGS sequence"/>
</dbReference>
<dbReference type="Gene3D" id="3.30.70.270">
    <property type="match status" value="1"/>
</dbReference>
<dbReference type="PANTHER" id="PTHR46663:SF4">
    <property type="entry name" value="DIGUANYLATE CYCLASE DGCT-RELATED"/>
    <property type="match status" value="1"/>
</dbReference>
<dbReference type="Pfam" id="PF08447">
    <property type="entry name" value="PAS_3"/>
    <property type="match status" value="1"/>
</dbReference>
<dbReference type="SUPFAM" id="SSF55073">
    <property type="entry name" value="Nucleotide cyclase"/>
    <property type="match status" value="1"/>
</dbReference>
<dbReference type="NCBIfam" id="TIGR00254">
    <property type="entry name" value="GGDEF"/>
    <property type="match status" value="1"/>
</dbReference>
<dbReference type="OrthoDB" id="5413461at2"/>
<dbReference type="PANTHER" id="PTHR46663">
    <property type="entry name" value="DIGUANYLATE CYCLASE DGCT-RELATED"/>
    <property type="match status" value="1"/>
</dbReference>
<dbReference type="CDD" id="cd00130">
    <property type="entry name" value="PAS"/>
    <property type="match status" value="1"/>
</dbReference>
<sequence>MKNLLEAYLNNIEQILNFSDIAWWLIDCKNDPEHFYCNKLMSVNFNLPNDKNKHPINSCDFFDDFKDCLKSKDTEYSKIFPFLEKKRNEIKYFSSRAKILKKDDDGNIEYIYGFIENITKEVNNKNSVNEYVDIIDKNVIISTTDTRGIITNISTAYCHITGYKKNELIGKKHSVLKHPDTPRTLYRDMWKTVTSGKRWDGEIKNLRKDGSEFWIKLLISPTFDEFGNIKCYTTINQDITDKKIIENLSIKDTLTNVFNRRQLDNLLEKEISYAQRYNTEFSLIILDVDHFKNINDQFGHLIGDKILVEISNILKQHTRKVDHIGRWGGEEFLIICPNSNLNVGENVALKLKSHIEKHDFKIFKNITASFGISQYKKGDNIDDILNRADNALYKSKNNGRNQVNTLI</sequence>
<dbReference type="Gene3D" id="3.30.450.20">
    <property type="entry name" value="PAS domain"/>
    <property type="match status" value="1"/>
</dbReference>
<dbReference type="InterPro" id="IPR000160">
    <property type="entry name" value="GGDEF_dom"/>
</dbReference>
<dbReference type="InterPro" id="IPR029787">
    <property type="entry name" value="Nucleotide_cyclase"/>
</dbReference>
<comment type="caution">
    <text evidence="4">The sequence shown here is derived from an EMBL/GenBank/DDBJ whole genome shotgun (WGS) entry which is preliminary data.</text>
</comment>
<accession>A0A5R8XXG7</accession>
<keyword evidence="5" id="KW-1185">Reference proteome</keyword>
<feature type="domain" description="PAC" evidence="2">
    <location>
        <begin position="199"/>
        <end position="251"/>
    </location>
</feature>
<dbReference type="PROSITE" id="PS50887">
    <property type="entry name" value="GGDEF"/>
    <property type="match status" value="1"/>
</dbReference>
<evidence type="ECO:0000259" key="2">
    <source>
        <dbReference type="PROSITE" id="PS50113"/>
    </source>
</evidence>
<dbReference type="NCBIfam" id="TIGR00229">
    <property type="entry name" value="sensory_box"/>
    <property type="match status" value="1"/>
</dbReference>
<dbReference type="PROSITE" id="PS50112">
    <property type="entry name" value="PAS"/>
    <property type="match status" value="1"/>
</dbReference>
<dbReference type="SMART" id="SM00086">
    <property type="entry name" value="PAC"/>
    <property type="match status" value="1"/>
</dbReference>
<reference evidence="4 5" key="1">
    <citation type="submission" date="2019-05" db="EMBL/GenBank/DDBJ databases">
        <title>Arcobacter sp. nov., isolated from sea sediment.</title>
        <authorList>
            <person name="Kim W."/>
        </authorList>
    </citation>
    <scope>NUCLEOTIDE SEQUENCE [LARGE SCALE GENOMIC DNA]</scope>
    <source>
        <strain evidence="4 5">CAU 1517</strain>
    </source>
</reference>
<dbReference type="InterPro" id="IPR000014">
    <property type="entry name" value="PAS"/>
</dbReference>
<dbReference type="GO" id="GO:0003824">
    <property type="term" value="F:catalytic activity"/>
    <property type="evidence" value="ECO:0007669"/>
    <property type="project" value="UniProtKB-ARBA"/>
</dbReference>
<dbReference type="InterPro" id="IPR001610">
    <property type="entry name" value="PAC"/>
</dbReference>
<dbReference type="InterPro" id="IPR043128">
    <property type="entry name" value="Rev_trsase/Diguanyl_cyclase"/>
</dbReference>
<evidence type="ECO:0000259" key="3">
    <source>
        <dbReference type="PROSITE" id="PS50887"/>
    </source>
</evidence>
<dbReference type="InterPro" id="IPR000700">
    <property type="entry name" value="PAS-assoc_C"/>
</dbReference>
<name>A0A5R8XXG7_9BACT</name>
<dbReference type="InterPro" id="IPR013655">
    <property type="entry name" value="PAS_fold_3"/>
</dbReference>
<organism evidence="4 5">
    <name type="scientific">Arcobacter arenosus</name>
    <dbReference type="NCBI Taxonomy" id="2576037"/>
    <lineage>
        <taxon>Bacteria</taxon>
        <taxon>Pseudomonadati</taxon>
        <taxon>Campylobacterota</taxon>
        <taxon>Epsilonproteobacteria</taxon>
        <taxon>Campylobacterales</taxon>
        <taxon>Arcobacteraceae</taxon>
        <taxon>Arcobacter</taxon>
    </lineage>
</organism>
<dbReference type="AlphaFoldDB" id="A0A5R8XXG7"/>
<proteinExistence type="predicted"/>
<dbReference type="SMART" id="SM00267">
    <property type="entry name" value="GGDEF"/>
    <property type="match status" value="1"/>
</dbReference>
<dbReference type="SUPFAM" id="SSF55785">
    <property type="entry name" value="PYP-like sensor domain (PAS domain)"/>
    <property type="match status" value="1"/>
</dbReference>
<dbReference type="FunFam" id="3.30.70.270:FF:000001">
    <property type="entry name" value="Diguanylate cyclase domain protein"/>
    <property type="match status" value="1"/>
</dbReference>
<dbReference type="InterPro" id="IPR052163">
    <property type="entry name" value="DGC-Regulatory_Protein"/>
</dbReference>